<keyword evidence="4 7" id="KW-0812">Transmembrane</keyword>
<dbReference type="KEGG" id="hrr:HZS55_11175"/>
<organism evidence="9 10">
    <name type="scientific">Halosimplex rubrum</name>
    <dbReference type="NCBI Taxonomy" id="869889"/>
    <lineage>
        <taxon>Archaea</taxon>
        <taxon>Methanobacteriati</taxon>
        <taxon>Methanobacteriota</taxon>
        <taxon>Stenosarchaea group</taxon>
        <taxon>Halobacteria</taxon>
        <taxon>Halobacteriales</taxon>
        <taxon>Haloarculaceae</taxon>
        <taxon>Halosimplex</taxon>
    </lineage>
</organism>
<accession>A0A7D5SQN5</accession>
<dbReference type="PANTHER" id="PTHR33406">
    <property type="entry name" value="MEMBRANE PROTEIN MJ1562-RELATED"/>
    <property type="match status" value="1"/>
</dbReference>
<evidence type="ECO:0000313" key="10">
    <source>
        <dbReference type="Proteomes" id="UP000509667"/>
    </source>
</evidence>
<feature type="transmembrane region" description="Helical" evidence="7">
    <location>
        <begin position="411"/>
        <end position="434"/>
    </location>
</feature>
<evidence type="ECO:0000256" key="5">
    <source>
        <dbReference type="ARBA" id="ARBA00022989"/>
    </source>
</evidence>
<feature type="transmembrane region" description="Helical" evidence="7">
    <location>
        <begin position="243"/>
        <end position="264"/>
    </location>
</feature>
<dbReference type="SUPFAM" id="SSF82866">
    <property type="entry name" value="Multidrug efflux transporter AcrB transmembrane domain"/>
    <property type="match status" value="2"/>
</dbReference>
<feature type="transmembrane region" description="Helical" evidence="7">
    <location>
        <begin position="687"/>
        <end position="705"/>
    </location>
</feature>
<sequence length="814" mass="86963">MVFEWFTDEVGDAIASYPGRISLAFLLLTAVFVAGLGNVETEGGSNQFVEDLESFEAFEDIQREFSTGFGGGSTSTQLLQRERNVLSRTSMLRMLRAQERLQDHGGLRVTGVSSPARTVAQQLDPEAATVETQIDAVERATATEIDRAVRRAAETPGFTSQVSEDFDTESAAARAAQASVTHDRDVDSREERVERVVGTVGGDIDIVGSAPNTIGSSLALVLPAAFILIVGFLIVAYRDLVDLLLGVVAILMTLLWTFGFLGLADIAFNPLLVAVPPLLIAVGIDFGIHAVNRYREERERGQPVGTAMDITTAQLLVAFFIVMGTTVIGFLSNLPSALAPIRDFGLVAAIGICFTFLIFGIFLPAAKVKTDRLRAKYPIPTMSERPLGSEGSLLGRALGGGVAIAQRAPALFMLVILVGSGAAGVYATGVGTGFSQDDFLPPEYEEIPEWQKQLPGPFAPPEYSTISKSNYIEDNFPGSSSVLLFVETRMHRDAALDQVYRAGNDPPPTVLREGRHAESQSVVTVVRSYADRDPQFADLVARNDPDDDGIPEQNLREVYDSLESAPASGVGGVLADDRRSTLVTYSVDPDATNREVAADAETIAAETSLDATPTGNAIIFEEASELILSTVLTSLLITLVGASAFLIVVYHVLEGRASLGVANVVPIALTVTFVVASMRYLGIDFNAINGVILSLTIGLGIDYSVHVVHRFADEFENADLETALDRAIRGTGGALTGSMLTTVAGMGMLVFALNPAIGAFGVLTALSVVYAYIASIVVLPSTLVLWDRVFNRSRAAKLLYGRGSNPTPETRVEE</sequence>
<evidence type="ECO:0000256" key="2">
    <source>
        <dbReference type="ARBA" id="ARBA00010157"/>
    </source>
</evidence>
<dbReference type="RefSeq" id="WP_179907719.1">
    <property type="nucleotide sequence ID" value="NZ_CP058910.1"/>
</dbReference>
<feature type="transmembrane region" description="Helical" evidence="7">
    <location>
        <begin position="626"/>
        <end position="653"/>
    </location>
</feature>
<evidence type="ECO:0000256" key="6">
    <source>
        <dbReference type="ARBA" id="ARBA00023136"/>
    </source>
</evidence>
<dbReference type="InterPro" id="IPR050545">
    <property type="entry name" value="Mycobact_MmpL"/>
</dbReference>
<evidence type="ECO:0000259" key="8">
    <source>
        <dbReference type="PROSITE" id="PS50156"/>
    </source>
</evidence>
<dbReference type="GO" id="GO:0005886">
    <property type="term" value="C:plasma membrane"/>
    <property type="evidence" value="ECO:0007669"/>
    <property type="project" value="UniProtKB-SubCell"/>
</dbReference>
<dbReference type="Proteomes" id="UP000509667">
    <property type="component" value="Chromosome"/>
</dbReference>
<name>A0A7D5SQN5_9EURY</name>
<feature type="domain" description="SSD" evidence="8">
    <location>
        <begin position="244"/>
        <end position="369"/>
    </location>
</feature>
<dbReference type="PANTHER" id="PTHR33406:SF6">
    <property type="entry name" value="MEMBRANE PROTEIN YDGH-RELATED"/>
    <property type="match status" value="1"/>
</dbReference>
<feature type="transmembrane region" description="Helical" evidence="7">
    <location>
        <begin position="660"/>
        <end position="681"/>
    </location>
</feature>
<feature type="domain" description="SSD" evidence="8">
    <location>
        <begin position="627"/>
        <end position="785"/>
    </location>
</feature>
<dbReference type="Pfam" id="PF03176">
    <property type="entry name" value="MMPL"/>
    <property type="match status" value="2"/>
</dbReference>
<feature type="transmembrane region" description="Helical" evidence="7">
    <location>
        <begin position="312"/>
        <end position="332"/>
    </location>
</feature>
<feature type="transmembrane region" description="Helical" evidence="7">
    <location>
        <begin position="214"/>
        <end position="236"/>
    </location>
</feature>
<dbReference type="OrthoDB" id="42357at2157"/>
<evidence type="ECO:0000256" key="4">
    <source>
        <dbReference type="ARBA" id="ARBA00022692"/>
    </source>
</evidence>
<dbReference type="PROSITE" id="PS50156">
    <property type="entry name" value="SSD"/>
    <property type="match status" value="2"/>
</dbReference>
<dbReference type="AlphaFoldDB" id="A0A7D5SQN5"/>
<proteinExistence type="inferred from homology"/>
<reference evidence="9 10" key="1">
    <citation type="submission" date="2020-07" db="EMBL/GenBank/DDBJ databases">
        <title>Halosimplex pelagicum sp. nov. and Halosimplex rubrum sp. nov., isolated from salted brown alga Laminaria, and emended description of the genus Halosimplex.</title>
        <authorList>
            <person name="Cui H."/>
        </authorList>
    </citation>
    <scope>NUCLEOTIDE SEQUENCE [LARGE SCALE GENOMIC DNA]</scope>
    <source>
        <strain evidence="9 10">R27</strain>
    </source>
</reference>
<evidence type="ECO:0000256" key="3">
    <source>
        <dbReference type="ARBA" id="ARBA00022475"/>
    </source>
</evidence>
<evidence type="ECO:0000313" key="9">
    <source>
        <dbReference type="EMBL" id="QLH77827.1"/>
    </source>
</evidence>
<protein>
    <submittedName>
        <fullName evidence="9">MMPL family transporter</fullName>
    </submittedName>
</protein>
<keyword evidence="5 7" id="KW-1133">Transmembrane helix</keyword>
<dbReference type="InterPro" id="IPR004869">
    <property type="entry name" value="MMPL_dom"/>
</dbReference>
<keyword evidence="10" id="KW-1185">Reference proteome</keyword>
<dbReference type="Gene3D" id="1.20.1640.10">
    <property type="entry name" value="Multidrug efflux transporter AcrB transmembrane domain"/>
    <property type="match status" value="2"/>
</dbReference>
<feature type="transmembrane region" description="Helical" evidence="7">
    <location>
        <begin position="734"/>
        <end position="753"/>
    </location>
</feature>
<gene>
    <name evidence="9" type="ORF">HZS55_11175</name>
</gene>
<comment type="similarity">
    <text evidence="2">Belongs to the resistance-nodulation-cell division (RND) (TC 2.A.6) family. MmpL subfamily.</text>
</comment>
<dbReference type="GeneID" id="56078432"/>
<comment type="subcellular location">
    <subcellularLocation>
        <location evidence="1">Cell membrane</location>
        <topology evidence="1">Multi-pass membrane protein</topology>
    </subcellularLocation>
</comment>
<keyword evidence="3" id="KW-1003">Cell membrane</keyword>
<keyword evidence="6 7" id="KW-0472">Membrane</keyword>
<feature type="transmembrane region" description="Helical" evidence="7">
    <location>
        <begin position="270"/>
        <end position="291"/>
    </location>
</feature>
<dbReference type="EMBL" id="CP058910">
    <property type="protein sequence ID" value="QLH77827.1"/>
    <property type="molecule type" value="Genomic_DNA"/>
</dbReference>
<dbReference type="InterPro" id="IPR000731">
    <property type="entry name" value="SSD"/>
</dbReference>
<evidence type="ECO:0000256" key="7">
    <source>
        <dbReference type="SAM" id="Phobius"/>
    </source>
</evidence>
<feature type="transmembrane region" description="Helical" evidence="7">
    <location>
        <begin position="344"/>
        <end position="366"/>
    </location>
</feature>
<feature type="transmembrane region" description="Helical" evidence="7">
    <location>
        <begin position="759"/>
        <end position="786"/>
    </location>
</feature>
<evidence type="ECO:0000256" key="1">
    <source>
        <dbReference type="ARBA" id="ARBA00004651"/>
    </source>
</evidence>